<evidence type="ECO:0000313" key="7">
    <source>
        <dbReference type="EMBL" id="SCZ38709.1"/>
    </source>
</evidence>
<evidence type="ECO:0000256" key="5">
    <source>
        <dbReference type="SAM" id="MobiDB-lite"/>
    </source>
</evidence>
<evidence type="ECO:0000256" key="2">
    <source>
        <dbReference type="ARBA" id="ARBA00022692"/>
    </source>
</evidence>
<keyword evidence="2" id="KW-0812">Transmembrane</keyword>
<reference evidence="7 8" key="1">
    <citation type="submission" date="2016-10" db="EMBL/GenBank/DDBJ databases">
        <authorList>
            <person name="de Groot N.N."/>
        </authorList>
    </citation>
    <scope>NUCLEOTIDE SEQUENCE [LARGE SCALE GENOMIC DNA]</scope>
    <source>
        <strain evidence="7 8">DSM 2698</strain>
    </source>
</reference>
<dbReference type="RefSeq" id="WP_092812947.1">
    <property type="nucleotide sequence ID" value="NZ_FMVW01000005.1"/>
</dbReference>
<comment type="subcellular location">
    <subcellularLocation>
        <location evidence="1">Membrane</location>
        <topology evidence="1">Single-pass membrane protein</topology>
    </subcellularLocation>
</comment>
<evidence type="ECO:0000256" key="3">
    <source>
        <dbReference type="ARBA" id="ARBA00022989"/>
    </source>
</evidence>
<dbReference type="PANTHER" id="PTHR36985:SF1">
    <property type="entry name" value="TRANSLOCATION AND ASSEMBLY MODULE SUBUNIT TAMB"/>
    <property type="match status" value="1"/>
</dbReference>
<evidence type="ECO:0000256" key="1">
    <source>
        <dbReference type="ARBA" id="ARBA00004167"/>
    </source>
</evidence>
<accession>A0A1G5NPJ8</accession>
<dbReference type="InterPro" id="IPR007452">
    <property type="entry name" value="TamB_C"/>
</dbReference>
<dbReference type="GO" id="GO:0009306">
    <property type="term" value="P:protein secretion"/>
    <property type="evidence" value="ECO:0007669"/>
    <property type="project" value="InterPro"/>
</dbReference>
<sequence>MKKRTTLLASLALAGTIGAVSLGVPFALAQENDKSWLQNFLESKLSAPGRQISIGAISGTLSSSPSIASLTVSDDAGPWLTLQDVSVTWNRGALLRGRLDIDSLNAASLNIARKPNPGPEAAPSSDSGGDGFSLPIDVKIDEIAIPQIHLGAPVIGQAADLSLKGAAAVTSDETSASLQLERQDNPGGSFNAQFSLVPGQNVLDIEASFDEPAGGLVSTAAGIPGAPPLAFAIDGEGPLNDFTAQIALSAKGEEKIKGQAAVKRQDAAYHITANLSGSLSGLATGDSAQLLSGESQLAVDVLRSDDGRISIRRADLQSQKVNLSATAELAADGFPSQGDVNLRINEGQSGPLALPGYNGAASIGGLTLTASLSGDAQKSWQAELAAQNVTHPQGNLANLNVRGSGQAQSLGDPQGRQATFAVDGQAEGMEPRDVALAQALGQALSLNAKGSWQAGSPVRVEESRVVAGNTEARFTGAASLRSILGRAALSTADISRFSGLAGQDLAGAVDVDANGSVDLKSMGFDLTVGANGRGLGVGIAALDALLTGPVRLEGGVARNETGGFTFRDLHLNSDALALTADGSYAADAVDLALRAEIDDLARATDRAKGAARLVVDMSGTQAAPHISATATGDDLVMMDKRLTGAKASFNGTVAGSKVDGEFSLAGNLGGVPIDGSGRIASLEGGVRQLQDLLVTAGAAKLAGDAVMRADGLVSGDLSLDAPNVAAIAPLFLMEAEGAVDLDIALSSDEGQQDARVSGTIDKLKLEQASVTSGRIDLSGQNLLQAPALQGMFDFRGIRAGGFDVRSLEGTAEQTDGNTDFRVTADTADGGGRLAGQLQPIEKGFAVNLETLSFSHQGVAAELQRPSRIVLENGTVGIDDLALSAGGGELTVNGSAGNELDLQVVLDAVNAAVVNAFAPSLDLAGTISGKANVKGTSARPEPAFDVTWRGATAAPVRQANAGPFDISAKGNYVDGSVDIDAAINGRRGERLEVNGTVPVSGAGRMDVNARIVSLPAAAINAIRPDLGAEGNITGTASAKGTLAAPAARFDLTWQNASLQQTRSIGLGALTLSATGAYDNGTVRLQNSRITGSGVELVINGSVAVTGGQSLDLRVTGTAPLELANTFLASRDAALSGRAQVDVGIRGALTAPQISGSATTSGATFADPETGTVLRNIQLRANFTGDRVVVESLNAQYAPSGTLTGSGSVGLSGGYPLNLTLAARNGRYSDGDLATARFDADLQITGPALAGPTVSGEVRLQRVDITVPESLPGGALALDVDHINATSAILRTVHQARPRSRPANGADSGGGANLDLVVNAPNRIFVRGRGLDAELGGRVTLRGSTSNIVATGGFELIRGRLDILTKRITIDSGEVNFIGDLDPYLDFSATTDSGDITVTISITGRASDPAVTFSSVPQLPQDEVLAQLLFGHSLADLSPFQIARLAAAAAELGGLTEGPGLFGRLREATGLDDLDIVTDSEGNTAVQAGRYISDNIYLGVQSGAGADSTKVTINLDVTKGVKVRGELGAEGDSALGIAVEHEY</sequence>
<dbReference type="STRING" id="1120955.SAMN03080610_02326"/>
<dbReference type="GO" id="GO:0005886">
    <property type="term" value="C:plasma membrane"/>
    <property type="evidence" value="ECO:0007669"/>
    <property type="project" value="InterPro"/>
</dbReference>
<feature type="region of interest" description="Disordered" evidence="5">
    <location>
        <begin position="110"/>
        <end position="129"/>
    </location>
</feature>
<name>A0A1G5NPJ8_AFIMA</name>
<dbReference type="PANTHER" id="PTHR36985">
    <property type="entry name" value="TRANSLOCATION AND ASSEMBLY MODULE SUBUNIT TAMB"/>
    <property type="match status" value="1"/>
</dbReference>
<protein>
    <submittedName>
        <fullName evidence="7">Autotransporter secretion inner membrane protein TamB</fullName>
    </submittedName>
</protein>
<gene>
    <name evidence="7" type="ORF">SAMN03080610_02326</name>
</gene>
<keyword evidence="3" id="KW-1133">Transmembrane helix</keyword>
<dbReference type="EMBL" id="FMVW01000005">
    <property type="protein sequence ID" value="SCZ38709.1"/>
    <property type="molecule type" value="Genomic_DNA"/>
</dbReference>
<proteinExistence type="predicted"/>
<evidence type="ECO:0000259" key="6">
    <source>
        <dbReference type="Pfam" id="PF04357"/>
    </source>
</evidence>
<organism evidence="7 8">
    <name type="scientific">Afifella marina DSM 2698</name>
    <dbReference type="NCBI Taxonomy" id="1120955"/>
    <lineage>
        <taxon>Bacteria</taxon>
        <taxon>Pseudomonadati</taxon>
        <taxon>Pseudomonadota</taxon>
        <taxon>Alphaproteobacteria</taxon>
        <taxon>Hyphomicrobiales</taxon>
        <taxon>Afifellaceae</taxon>
        <taxon>Afifella</taxon>
    </lineage>
</organism>
<feature type="domain" description="Translocation and assembly module TamB C-terminal" evidence="6">
    <location>
        <begin position="1190"/>
        <end position="1529"/>
    </location>
</feature>
<keyword evidence="8" id="KW-1185">Reference proteome</keyword>
<evidence type="ECO:0000256" key="4">
    <source>
        <dbReference type="ARBA" id="ARBA00023136"/>
    </source>
</evidence>
<keyword evidence="4" id="KW-0472">Membrane</keyword>
<dbReference type="Proteomes" id="UP000199347">
    <property type="component" value="Unassembled WGS sequence"/>
</dbReference>
<evidence type="ECO:0000313" key="8">
    <source>
        <dbReference type="Proteomes" id="UP000199347"/>
    </source>
</evidence>
<dbReference type="Pfam" id="PF04357">
    <property type="entry name" value="TamB"/>
    <property type="match status" value="1"/>
</dbReference>
<dbReference type="OrthoDB" id="7784409at2"/>